<reference evidence="2" key="1">
    <citation type="journal article" date="2010" name="Genome Res.">
        <title>Population genomic sequencing of Coccidioides fungi reveals recent hybridization and transposon control.</title>
        <authorList>
            <person name="Neafsey D.E."/>
            <person name="Barker B.M."/>
            <person name="Sharpton T.J."/>
            <person name="Stajich J.E."/>
            <person name="Park D.J."/>
            <person name="Whiston E."/>
            <person name="Hung C.-Y."/>
            <person name="McMahan C."/>
            <person name="White J."/>
            <person name="Sykes S."/>
            <person name="Heiman D."/>
            <person name="Young S."/>
            <person name="Zeng Q."/>
            <person name="Abouelleil A."/>
            <person name="Aftuck L."/>
            <person name="Bessette D."/>
            <person name="Brown A."/>
            <person name="FitzGerald M."/>
            <person name="Lui A."/>
            <person name="Macdonald J.P."/>
            <person name="Priest M."/>
            <person name="Orbach M.J."/>
            <person name="Galgiani J.N."/>
            <person name="Kirkland T.N."/>
            <person name="Cole G.T."/>
            <person name="Birren B.W."/>
            <person name="Henn M.R."/>
            <person name="Taylor J.W."/>
            <person name="Rounsley S.D."/>
        </authorList>
    </citation>
    <scope>NUCLEOTIDE SEQUENCE [LARGE SCALE GENOMIC DNA]</scope>
    <source>
        <strain evidence="2">H538.4</strain>
    </source>
</reference>
<dbReference type="EMBL" id="DS016990">
    <property type="protein sequence ID" value="KMU86024.1"/>
    <property type="molecule type" value="Genomic_DNA"/>
</dbReference>
<evidence type="ECO:0000313" key="1">
    <source>
        <dbReference type="EMBL" id="KMU86024.1"/>
    </source>
</evidence>
<protein>
    <submittedName>
        <fullName evidence="1">Uncharacterized protein</fullName>
    </submittedName>
</protein>
<dbReference type="STRING" id="396776.A0A0J8RPV2"/>
<evidence type="ECO:0000313" key="2">
    <source>
        <dbReference type="Proteomes" id="UP000054563"/>
    </source>
</evidence>
<dbReference type="AntiFam" id="ANF00133">
    <property type="entry name" value="Shadow ORF (opposite mccA)"/>
</dbReference>
<sequence length="587" mass="57914">MARLLCDVDQIDCSDTGGEERLVGVAPCGVHDQAALVGTDGLGERGGTLLVEDLLPPLLAGDGDVDGCSGLVDDGGHADGALELGLADLALDPAAVDGNVAEVGEELLGAVLAADEGEELGGVVDEGGPAGALDECRVVRGDDGAGEAVSAVETDAVAAGGAVDLDLAGVGLEALCGIFGGDAALDGEASGGDAVLGEAELLEGGAGGDLDLGGDDVDAGDLLGDGVLDLDAGFDLDEVVAVELVDEELGGAGVAVADGLGQLDGVGEDAVADVDGEVLGRGELDDLLVAALGRCSHARRGDDVAVFVAEQLDLDVLGLSRSARRRRCRCRRRIWPPRCALEGVAEGLLVADDTHAAATAAEGGLDDDGEAVLVGEGLDLLEAGDGALGPGDDGDAALDGEATGGDLVAQGVDGVRRGADEDEAGLLDVAGELSVLGEEAVARVDEVDAVLDGDADDLVAGEIGADGGELAPPADHVGLVRLLAVHAEAVLVGVDGDGLEGQLVGGAEDADGDLAAVGDEDLVELHDGGVCAQSAVDGVLVVGGGVVLDDVVDRLLGHDGNGWIGGSHGAMVRTKKRGEGSFREVRR</sequence>
<dbReference type="Proteomes" id="UP000054563">
    <property type="component" value="Unassembled WGS sequence"/>
</dbReference>
<dbReference type="VEuPathDB" id="FungiDB:CIHG_03555"/>
<organism evidence="1 2">
    <name type="scientific">Coccidioides immitis H538.4</name>
    <dbReference type="NCBI Taxonomy" id="396776"/>
    <lineage>
        <taxon>Eukaryota</taxon>
        <taxon>Fungi</taxon>
        <taxon>Dikarya</taxon>
        <taxon>Ascomycota</taxon>
        <taxon>Pezizomycotina</taxon>
        <taxon>Eurotiomycetes</taxon>
        <taxon>Eurotiomycetidae</taxon>
        <taxon>Onygenales</taxon>
        <taxon>Onygenaceae</taxon>
        <taxon>Coccidioides</taxon>
    </lineage>
</organism>
<gene>
    <name evidence="1" type="ORF">CIHG_03555</name>
</gene>
<accession>A0A0J8RPV2</accession>
<proteinExistence type="predicted"/>
<name>A0A0J8RPV2_COCIT</name>
<dbReference type="AlphaFoldDB" id="A0A0J8RPV2"/>